<sequence length="84" mass="9166">MNPICSLAELNENLVPFTARQVTSKLIWRAEDSLNIEVLQKACSYIIDSASSSSHKIFHAERYGGSGIQRNGGGARCGFDGSYQ</sequence>
<evidence type="ECO:0000313" key="1">
    <source>
        <dbReference type="EMBL" id="EBU4654500.1"/>
    </source>
</evidence>
<comment type="caution">
    <text evidence="1">The sequence shown here is derived from an EMBL/GenBank/DDBJ whole genome shotgun (WGS) entry which is preliminary data.</text>
</comment>
<gene>
    <name evidence="1" type="ORF">CWV14_23040</name>
</gene>
<dbReference type="EMBL" id="AAHCDH010000023">
    <property type="protein sequence ID" value="EBU4654500.1"/>
    <property type="molecule type" value="Genomic_DNA"/>
</dbReference>
<accession>A0A5V5HL94</accession>
<organism evidence="1">
    <name type="scientific">Salmonella enterica</name>
    <name type="common">Salmonella choleraesuis</name>
    <dbReference type="NCBI Taxonomy" id="28901"/>
    <lineage>
        <taxon>Bacteria</taxon>
        <taxon>Pseudomonadati</taxon>
        <taxon>Pseudomonadota</taxon>
        <taxon>Gammaproteobacteria</taxon>
        <taxon>Enterobacterales</taxon>
        <taxon>Enterobacteriaceae</taxon>
        <taxon>Salmonella</taxon>
    </lineage>
</organism>
<proteinExistence type="predicted"/>
<dbReference type="AlphaFoldDB" id="A0A5V5HL94"/>
<name>A0A5V5HL94_SALER</name>
<protein>
    <submittedName>
        <fullName evidence="1">MchC protein</fullName>
    </submittedName>
</protein>
<reference evidence="1" key="1">
    <citation type="submission" date="2018-07" db="EMBL/GenBank/DDBJ databases">
        <authorList>
            <consortium name="PulseNet: The National Subtyping Network for Foodborne Disease Surveillance"/>
            <person name="Tarr C.L."/>
            <person name="Trees E."/>
            <person name="Katz L.S."/>
            <person name="Carleton-Romer H.A."/>
            <person name="Stroika S."/>
            <person name="Kucerova Z."/>
            <person name="Roache K.F."/>
            <person name="Sabol A.L."/>
            <person name="Besser J."/>
            <person name="Gerner-Smidt P."/>
        </authorList>
    </citation>
    <scope>NUCLEOTIDE SEQUENCE</scope>
    <source>
        <strain evidence="1">PNUSAS029331</strain>
    </source>
</reference>
<feature type="non-terminal residue" evidence="1">
    <location>
        <position position="84"/>
    </location>
</feature>